<keyword evidence="1" id="KW-0378">Hydrolase</keyword>
<evidence type="ECO:0000313" key="1">
    <source>
        <dbReference type="EMBL" id="MBF4808802.1"/>
    </source>
</evidence>
<dbReference type="SUPFAM" id="SSF56784">
    <property type="entry name" value="HAD-like"/>
    <property type="match status" value="1"/>
</dbReference>
<protein>
    <submittedName>
        <fullName evidence="1">HAD hydrolase-like protein</fullName>
    </submittedName>
</protein>
<dbReference type="Pfam" id="PF13242">
    <property type="entry name" value="Hydrolase_like"/>
    <property type="match status" value="1"/>
</dbReference>
<dbReference type="InterPro" id="IPR050155">
    <property type="entry name" value="HAD-like_hydrolase_sf"/>
</dbReference>
<dbReference type="GO" id="GO:0004713">
    <property type="term" value="F:protein tyrosine kinase activity"/>
    <property type="evidence" value="ECO:0007669"/>
    <property type="project" value="TreeGrafter"/>
</dbReference>
<dbReference type="PANTHER" id="PTHR43434">
    <property type="entry name" value="PHOSPHOGLYCOLATE PHOSPHATASE"/>
    <property type="match status" value="1"/>
</dbReference>
<dbReference type="GO" id="GO:0005829">
    <property type="term" value="C:cytosol"/>
    <property type="evidence" value="ECO:0007669"/>
    <property type="project" value="TreeGrafter"/>
</dbReference>
<evidence type="ECO:0000313" key="2">
    <source>
        <dbReference type="Proteomes" id="UP000772566"/>
    </source>
</evidence>
<feature type="non-terminal residue" evidence="1">
    <location>
        <position position="1"/>
    </location>
</feature>
<dbReference type="Proteomes" id="UP000772566">
    <property type="component" value="Unassembled WGS sequence"/>
</dbReference>
<dbReference type="InterPro" id="IPR023214">
    <property type="entry name" value="HAD_sf"/>
</dbReference>
<proteinExistence type="predicted"/>
<accession>A0A930W599</accession>
<organism evidence="1 2">
    <name type="scientific">Lancefieldella parvula</name>
    <dbReference type="NCBI Taxonomy" id="1382"/>
    <lineage>
        <taxon>Bacteria</taxon>
        <taxon>Bacillati</taxon>
        <taxon>Actinomycetota</taxon>
        <taxon>Coriobacteriia</taxon>
        <taxon>Coriobacteriales</taxon>
        <taxon>Atopobiaceae</taxon>
        <taxon>Lancefieldella</taxon>
    </lineage>
</organism>
<dbReference type="GO" id="GO:0016787">
    <property type="term" value="F:hydrolase activity"/>
    <property type="evidence" value="ECO:0007669"/>
    <property type="project" value="UniProtKB-KW"/>
</dbReference>
<dbReference type="EMBL" id="JABZGT010000027">
    <property type="protein sequence ID" value="MBF4808802.1"/>
    <property type="molecule type" value="Genomic_DNA"/>
</dbReference>
<sequence>GRIDEAATDKITAIAHVMRQLGFEASESVMIGDRRFDMEAAFPNKIPCIGVLYGKTTNKQELIDAGAVAIVDTVEDLHHVLLA</sequence>
<dbReference type="InterPro" id="IPR036412">
    <property type="entry name" value="HAD-like_sf"/>
</dbReference>
<dbReference type="AlphaFoldDB" id="A0A930W599"/>
<dbReference type="Gene3D" id="3.40.50.1000">
    <property type="entry name" value="HAD superfamily/HAD-like"/>
    <property type="match status" value="1"/>
</dbReference>
<dbReference type="PANTHER" id="PTHR43434:SF20">
    <property type="entry name" value="5'-NUCLEOTIDASE"/>
    <property type="match status" value="1"/>
</dbReference>
<reference evidence="1" key="1">
    <citation type="submission" date="2020-04" db="EMBL/GenBank/DDBJ databases">
        <title>Deep metagenomics examines the oral microbiome during advanced dental caries in children, revealing novel taxa and co-occurrences with host molecules.</title>
        <authorList>
            <person name="Baker J.L."/>
            <person name="Morton J.T."/>
            <person name="Dinis M."/>
            <person name="Alvarez R."/>
            <person name="Tran N.C."/>
            <person name="Knight R."/>
            <person name="Edlund A."/>
        </authorList>
    </citation>
    <scope>NUCLEOTIDE SEQUENCE</scope>
    <source>
        <strain evidence="1">JCVI_22A_bin.2</strain>
    </source>
</reference>
<name>A0A930W599_9ACTN</name>
<comment type="caution">
    <text evidence="1">The sequence shown here is derived from an EMBL/GenBank/DDBJ whole genome shotgun (WGS) entry which is preliminary data.</text>
</comment>
<gene>
    <name evidence="1" type="ORF">HXK23_01030</name>
</gene>